<evidence type="ECO:0000313" key="5">
    <source>
        <dbReference type="EMBL" id="MBN3290574.1"/>
    </source>
</evidence>
<accession>A0ABS2YUX0</accession>
<proteinExistence type="inferred from homology"/>
<dbReference type="Pfam" id="PF04857">
    <property type="entry name" value="CAF1"/>
    <property type="match status" value="2"/>
</dbReference>
<dbReference type="SUPFAM" id="SSF53098">
    <property type="entry name" value="Ribonuclease H-like"/>
    <property type="match status" value="1"/>
</dbReference>
<feature type="region of interest" description="Disordered" evidence="4">
    <location>
        <begin position="1"/>
        <end position="75"/>
    </location>
</feature>
<reference evidence="5" key="1">
    <citation type="journal article" date="2021" name="Cell">
        <title>Tracing the genetic footprints of vertebrate landing in non-teleost ray-finned fishes.</title>
        <authorList>
            <person name="Bi X."/>
            <person name="Wang K."/>
            <person name="Yang L."/>
            <person name="Pan H."/>
            <person name="Jiang H."/>
            <person name="Wei Q."/>
            <person name="Fang M."/>
            <person name="Yu H."/>
            <person name="Zhu C."/>
            <person name="Cai Y."/>
            <person name="He Y."/>
            <person name="Gan X."/>
            <person name="Zeng H."/>
            <person name="Yu D."/>
            <person name="Zhu Y."/>
            <person name="Jiang H."/>
            <person name="Qiu Q."/>
            <person name="Yang H."/>
            <person name="Zhang Y.E."/>
            <person name="Wang W."/>
            <person name="Zhu M."/>
            <person name="He S."/>
            <person name="Zhang G."/>
        </authorList>
    </citation>
    <scope>NUCLEOTIDE SEQUENCE</scope>
    <source>
        <tissue evidence="5">Muscle</tissue>
    </source>
</reference>
<protein>
    <submittedName>
        <fullName evidence="5">CNOT8 protein</fullName>
    </submittedName>
</protein>
<comment type="caution">
    <text evidence="5">The sequence shown here is derived from an EMBL/GenBank/DDBJ whole genome shotgun (WGS) entry which is preliminary data.</text>
</comment>
<evidence type="ECO:0000256" key="4">
    <source>
        <dbReference type="SAM" id="MobiDB-lite"/>
    </source>
</evidence>
<evidence type="ECO:0000256" key="3">
    <source>
        <dbReference type="ARBA" id="ARBA00022553"/>
    </source>
</evidence>
<dbReference type="PANTHER" id="PTHR12842:SF3">
    <property type="entry name" value="PROTEIN FAM114A2"/>
    <property type="match status" value="1"/>
</dbReference>
<feature type="non-terminal residue" evidence="5">
    <location>
        <position position="726"/>
    </location>
</feature>
<dbReference type="InterPro" id="IPR036397">
    <property type="entry name" value="RNaseH_sf"/>
</dbReference>
<comment type="similarity">
    <text evidence="2">Belongs to the CAF1 family.</text>
</comment>
<dbReference type="InterPro" id="IPR006941">
    <property type="entry name" value="RNase_CAF1"/>
</dbReference>
<keyword evidence="6" id="KW-1185">Reference proteome</keyword>
<dbReference type="EMBL" id="JAAWVN010008763">
    <property type="protein sequence ID" value="MBN3290574.1"/>
    <property type="molecule type" value="Genomic_DNA"/>
</dbReference>
<dbReference type="Gene3D" id="3.30.420.10">
    <property type="entry name" value="Ribonuclease H-like superfamily/Ribonuclease H"/>
    <property type="match status" value="1"/>
</dbReference>
<evidence type="ECO:0000256" key="1">
    <source>
        <dbReference type="ARBA" id="ARBA00006903"/>
    </source>
</evidence>
<feature type="compositionally biased region" description="Basic and acidic residues" evidence="4">
    <location>
        <begin position="31"/>
        <end position="42"/>
    </location>
</feature>
<keyword evidence="3" id="KW-0597">Phosphoprotein</keyword>
<gene>
    <name evidence="5" type="primary">Cnot8</name>
    <name evidence="5" type="ORF">GTO92_0018941</name>
</gene>
<feature type="compositionally biased region" description="Basic and acidic residues" evidence="4">
    <location>
        <begin position="51"/>
        <end position="73"/>
    </location>
</feature>
<evidence type="ECO:0000313" key="6">
    <source>
        <dbReference type="Proteomes" id="UP001166052"/>
    </source>
</evidence>
<feature type="non-terminal residue" evidence="5">
    <location>
        <position position="1"/>
    </location>
</feature>
<feature type="compositionally biased region" description="Basic and acidic residues" evidence="4">
    <location>
        <begin position="1"/>
        <end position="11"/>
    </location>
</feature>
<sequence length="726" mass="81713">MSDTENQRDFLETDDDFKESPFTDAVSDASEEFKRDASDKGEATSVTMTRKRPESKSSTESEEASQGKDKDTDAGQGISHAIEKAESSLGIPSPTDISGELKKEETVDVLSTTGDAANDKSSSNTSHIGGAIGMFSSLTNVVQSTGKTVLSGGLDALEFIGKKTMDVIAEGDPGFKKTKGLMLRTSTLSEVLREAKEREEQQTSQLVDTDTTRKAHYGMLFDEFQGLSHLEALEILSSESAAKVKSVFTTLSGEELAKLKEELELIKKSFSLIEFDEEEEECIDDDGEEFVKEVTAAMAEMKLMVTADKLVQARKRVEDWMSDINTQREEEEKARCVTEEIHASAIRSLAELTARAIEQFHKIAELVLHSQEEKETVLQQAKILSHYVIIFPALDAHNLRGFSSLFRQRSASVCFNFFIRNVPTSPSYCKSKIHFFCPHCKMPAALADTSQIICEVWASNVEEEMRKIRQIIQNYNYIAMDTEFPGVVVRPIGEFRSTVDYQYQLLRCNVDLLKIIQLGLTFMNEDGDYPPGTTTWQFNFKFNLTEDMYSQDSIDLLQNSGLQFKKHEEEGIDTLYFAELLMTSGLVLCENVKWLSFHSGYDFGYLVKLLTDSRLPEEEHEFFQILNLFFPAIYDVKYLMKSCKNLKGGLQEVADQLELKRIGRQHQAGSDSLLTGMAFFRMKELFFEDNIDDAKYCGRLYGLGSGSNQNQNGIANSSQEEAHNKH</sequence>
<dbReference type="InterPro" id="IPR007998">
    <property type="entry name" value="DUF719"/>
</dbReference>
<dbReference type="PANTHER" id="PTHR12842">
    <property type="entry name" value="FI01459P"/>
    <property type="match status" value="1"/>
</dbReference>
<organism evidence="5 6">
    <name type="scientific">Polypterus senegalus</name>
    <name type="common">Senegal bichir</name>
    <dbReference type="NCBI Taxonomy" id="55291"/>
    <lineage>
        <taxon>Eukaryota</taxon>
        <taxon>Metazoa</taxon>
        <taxon>Chordata</taxon>
        <taxon>Craniata</taxon>
        <taxon>Vertebrata</taxon>
        <taxon>Euteleostomi</taxon>
        <taxon>Actinopterygii</taxon>
        <taxon>Polypteriformes</taxon>
        <taxon>Polypteridae</taxon>
        <taxon>Polypterus</taxon>
    </lineage>
</organism>
<dbReference type="InterPro" id="IPR012337">
    <property type="entry name" value="RNaseH-like_sf"/>
</dbReference>
<dbReference type="Pfam" id="PF05334">
    <property type="entry name" value="DUF719"/>
    <property type="match status" value="1"/>
</dbReference>
<dbReference type="Proteomes" id="UP001166052">
    <property type="component" value="Unassembled WGS sequence"/>
</dbReference>
<comment type="similarity">
    <text evidence="1">Belongs to the FAM114 family.</text>
</comment>
<evidence type="ECO:0000256" key="2">
    <source>
        <dbReference type="ARBA" id="ARBA00008372"/>
    </source>
</evidence>
<name>A0ABS2YUX0_POLSE</name>
<feature type="region of interest" description="Disordered" evidence="4">
    <location>
        <begin position="83"/>
        <end position="102"/>
    </location>
</feature>